<dbReference type="EMBL" id="MNAD01000776">
    <property type="protein sequence ID" value="OJT10431.1"/>
    <property type="molecule type" value="Genomic_DNA"/>
</dbReference>
<reference evidence="1 2" key="1">
    <citation type="submission" date="2016-10" db="EMBL/GenBank/DDBJ databases">
        <title>Genome sequence of the basidiomycete white-rot fungus Trametes pubescens.</title>
        <authorList>
            <person name="Makela M.R."/>
            <person name="Granchi Z."/>
            <person name="Peng M."/>
            <person name="De Vries R.P."/>
            <person name="Grigoriev I."/>
            <person name="Riley R."/>
            <person name="Hilden K."/>
        </authorList>
    </citation>
    <scope>NUCLEOTIDE SEQUENCE [LARGE SCALE GENOMIC DNA]</scope>
    <source>
        <strain evidence="1 2">FBCC735</strain>
    </source>
</reference>
<evidence type="ECO:0000313" key="2">
    <source>
        <dbReference type="Proteomes" id="UP000184267"/>
    </source>
</evidence>
<dbReference type="AlphaFoldDB" id="A0A1M2VS58"/>
<accession>A0A1M2VS58</accession>
<protein>
    <submittedName>
        <fullName evidence="1">Uncharacterized protein</fullName>
    </submittedName>
</protein>
<sequence>MGWVECAVEREEQSVLTNGRDSAISFQTPDAGPRTETPDPAFLVLLPTGNDAKALSALRNIV</sequence>
<name>A0A1M2VS58_TRAPU</name>
<gene>
    <name evidence="1" type="ORF">TRAPUB_13030</name>
</gene>
<evidence type="ECO:0000313" key="1">
    <source>
        <dbReference type="EMBL" id="OJT10431.1"/>
    </source>
</evidence>
<proteinExistence type="predicted"/>
<comment type="caution">
    <text evidence="1">The sequence shown here is derived from an EMBL/GenBank/DDBJ whole genome shotgun (WGS) entry which is preliminary data.</text>
</comment>
<dbReference type="Proteomes" id="UP000184267">
    <property type="component" value="Unassembled WGS sequence"/>
</dbReference>
<keyword evidence="2" id="KW-1185">Reference proteome</keyword>
<organism evidence="1 2">
    <name type="scientific">Trametes pubescens</name>
    <name type="common">White-rot fungus</name>
    <dbReference type="NCBI Taxonomy" id="154538"/>
    <lineage>
        <taxon>Eukaryota</taxon>
        <taxon>Fungi</taxon>
        <taxon>Dikarya</taxon>
        <taxon>Basidiomycota</taxon>
        <taxon>Agaricomycotina</taxon>
        <taxon>Agaricomycetes</taxon>
        <taxon>Polyporales</taxon>
        <taxon>Polyporaceae</taxon>
        <taxon>Trametes</taxon>
    </lineage>
</organism>